<protein>
    <recommendedName>
        <fullName evidence="6">Yip1 domain-containing protein</fullName>
    </recommendedName>
</protein>
<dbReference type="InterPro" id="IPR006977">
    <property type="entry name" value="Yip1_dom"/>
</dbReference>
<evidence type="ECO:0000256" key="1">
    <source>
        <dbReference type="ARBA" id="ARBA00004141"/>
    </source>
</evidence>
<evidence type="ECO:0000313" key="7">
    <source>
        <dbReference type="EMBL" id="CAA9522874.1"/>
    </source>
</evidence>
<keyword evidence="4 5" id="KW-0472">Membrane</keyword>
<keyword evidence="2 5" id="KW-0812">Transmembrane</keyword>
<evidence type="ECO:0000256" key="5">
    <source>
        <dbReference type="SAM" id="Phobius"/>
    </source>
</evidence>
<dbReference type="Pfam" id="PF04893">
    <property type="entry name" value="Yip1"/>
    <property type="match status" value="1"/>
</dbReference>
<evidence type="ECO:0000256" key="3">
    <source>
        <dbReference type="ARBA" id="ARBA00022989"/>
    </source>
</evidence>
<evidence type="ECO:0000259" key="6">
    <source>
        <dbReference type="Pfam" id="PF04893"/>
    </source>
</evidence>
<sequence>MDSTGGDESVRTGFEPSRFFGSFIQTVRTVTLEPVSFFRNLARSGSSGNAVVFAVVCVVVNIVLARLAASFDPPMPGGTGVQDGWLIATLALSPLLAWLGLYILAAVQHLFVAVFVRPGRGFDTTLRISAYASALALFSWIPVVGYLASLYGLYVTMLGIRELHGASARRALLAVSVPALLFAASTVWSLWPVAGG</sequence>
<dbReference type="AlphaFoldDB" id="A0A6J4TG35"/>
<dbReference type="GO" id="GO:0016020">
    <property type="term" value="C:membrane"/>
    <property type="evidence" value="ECO:0007669"/>
    <property type="project" value="UniProtKB-SubCell"/>
</dbReference>
<evidence type="ECO:0000256" key="2">
    <source>
        <dbReference type="ARBA" id="ARBA00022692"/>
    </source>
</evidence>
<proteinExistence type="predicted"/>
<reference evidence="7" key="1">
    <citation type="submission" date="2020-02" db="EMBL/GenBank/DDBJ databases">
        <authorList>
            <person name="Meier V. D."/>
        </authorList>
    </citation>
    <scope>NUCLEOTIDE SEQUENCE</scope>
    <source>
        <strain evidence="7">AVDCRST_MAG05</strain>
    </source>
</reference>
<organism evidence="7">
    <name type="scientific">uncultured Rubrobacteraceae bacterium</name>
    <dbReference type="NCBI Taxonomy" id="349277"/>
    <lineage>
        <taxon>Bacteria</taxon>
        <taxon>Bacillati</taxon>
        <taxon>Actinomycetota</taxon>
        <taxon>Rubrobacteria</taxon>
        <taxon>Rubrobacterales</taxon>
        <taxon>Rubrobacteraceae</taxon>
        <taxon>environmental samples</taxon>
    </lineage>
</organism>
<feature type="transmembrane region" description="Helical" evidence="5">
    <location>
        <begin position="95"/>
        <end position="116"/>
    </location>
</feature>
<feature type="transmembrane region" description="Helical" evidence="5">
    <location>
        <begin position="128"/>
        <end position="151"/>
    </location>
</feature>
<dbReference type="EMBL" id="CADCVM010000415">
    <property type="protein sequence ID" value="CAA9522874.1"/>
    <property type="molecule type" value="Genomic_DNA"/>
</dbReference>
<evidence type="ECO:0000256" key="4">
    <source>
        <dbReference type="ARBA" id="ARBA00023136"/>
    </source>
</evidence>
<accession>A0A6J4TG35</accession>
<comment type="subcellular location">
    <subcellularLocation>
        <location evidence="1">Membrane</location>
        <topology evidence="1">Multi-pass membrane protein</topology>
    </subcellularLocation>
</comment>
<keyword evidence="3 5" id="KW-1133">Transmembrane helix</keyword>
<feature type="transmembrane region" description="Helical" evidence="5">
    <location>
        <begin position="49"/>
        <end position="69"/>
    </location>
</feature>
<name>A0A6J4TG35_9ACTN</name>
<gene>
    <name evidence="7" type="ORF">AVDCRST_MAG05-3733</name>
</gene>
<feature type="domain" description="Yip1" evidence="6">
    <location>
        <begin position="32"/>
        <end position="188"/>
    </location>
</feature>
<feature type="transmembrane region" description="Helical" evidence="5">
    <location>
        <begin position="171"/>
        <end position="191"/>
    </location>
</feature>